<dbReference type="PRINTS" id="PR00452">
    <property type="entry name" value="SH3DOMAIN"/>
</dbReference>
<dbReference type="PROSITE" id="PS50002">
    <property type="entry name" value="SH3"/>
    <property type="match status" value="3"/>
</dbReference>
<feature type="domain" description="SH3" evidence="10">
    <location>
        <begin position="1"/>
        <end position="58"/>
    </location>
</feature>
<feature type="domain" description="SH3" evidence="10">
    <location>
        <begin position="79"/>
        <end position="138"/>
    </location>
</feature>
<dbReference type="PANTHER" id="PTHR14167:SF81">
    <property type="entry name" value="ENDOPHILIN-A"/>
    <property type="match status" value="1"/>
</dbReference>
<keyword evidence="2" id="KW-0728">SH3 domain</keyword>
<sequence>VEVLVLLDFEATMSDELTVHVGDVVKNVSKGKEEGWLEGELRGKRGMFPSTFVKEVPVYLIGDSHREPRSLRKSMKPKVQTRKCEVAFPYTPAHEDEMELVVGETIEILREIEDGWWMGKKNNQIGAFPSNFVKEIFVPSKGTLKLELGKVQQRPSLRRKTSSVKECCRVMFDYTGVTEDELTLKKGDVVAIINKSTEDEGWWEGELNGRRGFFPDNFVMVIPADALHTGNAGQPPVRRGSQKNTVNQMPVMDQNSSDTNTKTETKSDKPDTKDFRSDPPGKIKLPGLHKPTVPPPPVKEKPIKLVPKNEEPQAVSPKQQPPASSVQKEAAKTTSPPKTTTESKVVAQEESPSLASVLTELKDLRMSLDLLKAQHERDIKELKDELKDEMEKRMRLQDEVEALRKKQ</sequence>
<evidence type="ECO:0000256" key="9">
    <source>
        <dbReference type="SAM" id="MobiDB-lite"/>
    </source>
</evidence>
<evidence type="ECO:0000256" key="3">
    <source>
        <dbReference type="ARBA" id="ARBA00023043"/>
    </source>
</evidence>
<evidence type="ECO:0000256" key="2">
    <source>
        <dbReference type="ARBA" id="ARBA00022443"/>
    </source>
</evidence>
<evidence type="ECO:0000313" key="12">
    <source>
        <dbReference type="Proteomes" id="UP000694427"/>
    </source>
</evidence>
<comment type="function">
    <text evidence="6">Induces bone resorption, acting probably through a signaling cascade which results in the secretion of factor(s) enhancing osteoclast formation and activity.</text>
</comment>
<dbReference type="AlphaFoldDB" id="A0A8C1FP50"/>
<evidence type="ECO:0000256" key="4">
    <source>
        <dbReference type="ARBA" id="ARBA00023054"/>
    </source>
</evidence>
<dbReference type="Gene3D" id="2.30.30.40">
    <property type="entry name" value="SH3 Domains"/>
    <property type="match status" value="3"/>
</dbReference>
<dbReference type="CDD" id="cd11874">
    <property type="entry name" value="SH3_CD2AP-like_2"/>
    <property type="match status" value="1"/>
</dbReference>
<dbReference type="PRINTS" id="PR01887">
    <property type="entry name" value="SPECTRNALPHA"/>
</dbReference>
<name>A0A8C1FP50_CYPCA</name>
<feature type="domain" description="SH3" evidence="10">
    <location>
        <begin position="163"/>
        <end position="224"/>
    </location>
</feature>
<organism evidence="11 12">
    <name type="scientific">Cyprinus carpio</name>
    <name type="common">Common carp</name>
    <dbReference type="NCBI Taxonomy" id="7962"/>
    <lineage>
        <taxon>Eukaryota</taxon>
        <taxon>Metazoa</taxon>
        <taxon>Chordata</taxon>
        <taxon>Craniata</taxon>
        <taxon>Vertebrata</taxon>
        <taxon>Euteleostomi</taxon>
        <taxon>Actinopterygii</taxon>
        <taxon>Neopterygii</taxon>
        <taxon>Teleostei</taxon>
        <taxon>Ostariophysi</taxon>
        <taxon>Cypriniformes</taxon>
        <taxon>Cyprinidae</taxon>
        <taxon>Cyprininae</taxon>
        <taxon>Cyprinus</taxon>
    </lineage>
</organism>
<feature type="region of interest" description="Disordered" evidence="9">
    <location>
        <begin position="229"/>
        <end position="351"/>
    </location>
</feature>
<dbReference type="InterPro" id="IPR036028">
    <property type="entry name" value="SH3-like_dom_sf"/>
</dbReference>
<dbReference type="InterPro" id="IPR035468">
    <property type="entry name" value="SH3D21_SH3"/>
</dbReference>
<gene>
    <name evidence="11" type="primary">LOC109065653</name>
</gene>
<feature type="compositionally biased region" description="Polar residues" evidence="9">
    <location>
        <begin position="242"/>
        <end position="260"/>
    </location>
</feature>
<dbReference type="SMART" id="SM00326">
    <property type="entry name" value="SH3"/>
    <property type="match status" value="3"/>
</dbReference>
<evidence type="ECO:0000256" key="5">
    <source>
        <dbReference type="ARBA" id="ARBA00023136"/>
    </source>
</evidence>
<evidence type="ECO:0000256" key="1">
    <source>
        <dbReference type="ARBA" id="ARBA00004170"/>
    </source>
</evidence>
<comment type="subcellular location">
    <subcellularLocation>
        <location evidence="1">Membrane</location>
        <topology evidence="1">Peripheral membrane protein</topology>
    </subcellularLocation>
</comment>
<evidence type="ECO:0000256" key="6">
    <source>
        <dbReference type="ARBA" id="ARBA00037432"/>
    </source>
</evidence>
<evidence type="ECO:0000259" key="10">
    <source>
        <dbReference type="PROSITE" id="PS50002"/>
    </source>
</evidence>
<dbReference type="CDD" id="cd12142">
    <property type="entry name" value="SH3_D21-like"/>
    <property type="match status" value="1"/>
</dbReference>
<reference evidence="11" key="1">
    <citation type="submission" date="2025-08" db="UniProtKB">
        <authorList>
            <consortium name="Ensembl"/>
        </authorList>
    </citation>
    <scope>IDENTIFICATION</scope>
</reference>
<evidence type="ECO:0000256" key="7">
    <source>
        <dbReference type="ARBA" id="ARBA00040640"/>
    </source>
</evidence>
<reference evidence="11" key="2">
    <citation type="submission" date="2025-09" db="UniProtKB">
        <authorList>
            <consortium name="Ensembl"/>
        </authorList>
    </citation>
    <scope>IDENTIFICATION</scope>
</reference>
<protein>
    <recommendedName>
        <fullName evidence="7">Osteoclast-stimulating factor 1</fullName>
    </recommendedName>
</protein>
<keyword evidence="4 8" id="KW-0175">Coiled coil</keyword>
<dbReference type="InterPro" id="IPR001452">
    <property type="entry name" value="SH3_domain"/>
</dbReference>
<dbReference type="PANTHER" id="PTHR14167">
    <property type="entry name" value="SH3 DOMAIN-CONTAINING"/>
    <property type="match status" value="1"/>
</dbReference>
<accession>A0A8C1FP50</accession>
<dbReference type="Pfam" id="PF07653">
    <property type="entry name" value="SH3_2"/>
    <property type="match status" value="1"/>
</dbReference>
<feature type="coiled-coil region" evidence="8">
    <location>
        <begin position="354"/>
        <end position="406"/>
    </location>
</feature>
<evidence type="ECO:0000256" key="8">
    <source>
        <dbReference type="SAM" id="Coils"/>
    </source>
</evidence>
<proteinExistence type="predicted"/>
<dbReference type="Proteomes" id="UP000694427">
    <property type="component" value="Unplaced"/>
</dbReference>
<keyword evidence="3" id="KW-0040">ANK repeat</keyword>
<dbReference type="InterPro" id="IPR050384">
    <property type="entry name" value="Endophilin_SH3RF"/>
</dbReference>
<dbReference type="Pfam" id="PF00018">
    <property type="entry name" value="SH3_1"/>
    <property type="match status" value="2"/>
</dbReference>
<keyword evidence="12" id="KW-1185">Reference proteome</keyword>
<evidence type="ECO:0000313" key="11">
    <source>
        <dbReference type="Ensembl" id="ENSCCRP00010029580.1"/>
    </source>
</evidence>
<dbReference type="FunFam" id="2.30.30.40:FF:000072">
    <property type="entry name" value="Unconventional Myosin IB"/>
    <property type="match status" value="1"/>
</dbReference>
<feature type="compositionally biased region" description="Basic and acidic residues" evidence="9">
    <location>
        <begin position="298"/>
        <end position="311"/>
    </location>
</feature>
<feature type="compositionally biased region" description="Polar residues" evidence="9">
    <location>
        <begin position="316"/>
        <end position="327"/>
    </location>
</feature>
<dbReference type="SUPFAM" id="SSF50044">
    <property type="entry name" value="SH3-domain"/>
    <property type="match status" value="3"/>
</dbReference>
<feature type="compositionally biased region" description="Basic and acidic residues" evidence="9">
    <location>
        <begin position="261"/>
        <end position="281"/>
    </location>
</feature>
<feature type="compositionally biased region" description="Low complexity" evidence="9">
    <location>
        <begin position="332"/>
        <end position="344"/>
    </location>
</feature>
<keyword evidence="5" id="KW-0472">Membrane</keyword>
<dbReference type="Ensembl" id="ENSCCRT00010032415.1">
    <property type="protein sequence ID" value="ENSCCRP00010029580.1"/>
    <property type="gene ID" value="ENSCCRG00010012592.1"/>
</dbReference>